<evidence type="ECO:0000256" key="3">
    <source>
        <dbReference type="ARBA" id="ARBA00022692"/>
    </source>
</evidence>
<accession>M5BMR1</accession>
<keyword evidence="6" id="KW-0926">Vacuole</keyword>
<dbReference type="EMBL" id="CAOJ01003029">
    <property type="protein sequence ID" value="CCO28254.1"/>
    <property type="molecule type" value="Genomic_DNA"/>
</dbReference>
<dbReference type="InterPro" id="IPR050495">
    <property type="entry name" value="ATG22/LtaA_families"/>
</dbReference>
<evidence type="ECO:0000313" key="8">
    <source>
        <dbReference type="EMBL" id="CCO28254.1"/>
    </source>
</evidence>
<evidence type="ECO:0000256" key="2">
    <source>
        <dbReference type="ARBA" id="ARBA00022448"/>
    </source>
</evidence>
<dbReference type="AlphaFoldDB" id="M5BMR1"/>
<feature type="transmembrane region" description="Helical" evidence="6">
    <location>
        <begin position="203"/>
        <end position="227"/>
    </location>
</feature>
<feature type="region of interest" description="Disordered" evidence="7">
    <location>
        <begin position="248"/>
        <end position="271"/>
    </location>
</feature>
<keyword evidence="2 6" id="KW-0813">Transport</keyword>
<feature type="transmembrane region" description="Helical" evidence="6">
    <location>
        <begin position="147"/>
        <end position="167"/>
    </location>
</feature>
<sequence length="384" mass="40736">MALAPNTNGALVLPGAGPTSQHTPPPESSTDSDETALGPTYSGEDIRPTSDKELRAWYAYAWAAEPYVVVAIATFIPLTLEALARENGHLLGQPDVPCTPKSFPIPIPGPEPGPPHTLPKTPTAFFRPDPNQCIIHLLGIRMASSSFAMYTFSISVLLQSLVIVSMSGAADHGSYRKKLLLFFAALGSVSTMLFIVVKPGAYPLAALWTILSNVSFGASFVLLNAFLPVLVRNHPTVQAQLKSSLLDVEPDSESAPTENTALLSSTSTPPPSVTASALGLSTKISSTGVAIGYLAGAFLQALAIFVIRAFSSSPIFGLEVILFIVGAWWAGFSIFVALWMRPRPGPPLPRVDAKPGDPVDERIGWDAVAYAWKNFGAQLGSQVN</sequence>
<evidence type="ECO:0000256" key="7">
    <source>
        <dbReference type="SAM" id="MobiDB-lite"/>
    </source>
</evidence>
<keyword evidence="3 6" id="KW-0812">Transmembrane</keyword>
<protein>
    <recommendedName>
        <fullName evidence="6">Autophagy-related protein</fullName>
    </recommendedName>
</protein>
<feature type="transmembrane region" description="Helical" evidence="6">
    <location>
        <begin position="57"/>
        <end position="80"/>
    </location>
</feature>
<feature type="transmembrane region" description="Helical" evidence="6">
    <location>
        <begin position="290"/>
        <end position="310"/>
    </location>
</feature>
<reference evidence="8 9" key="1">
    <citation type="journal article" date="2013" name="J. Biotechnol.">
        <title>Establishment and interpretation of the genome sequence of the phytopathogenic fungus Rhizoctonia solani AG1-IB isolate 7/3/14.</title>
        <authorList>
            <person name="Wibberg D.W."/>
            <person name="Jelonek L.J."/>
            <person name="Rupp O.R."/>
            <person name="Hennig M.H."/>
            <person name="Eikmeyer F.E."/>
            <person name="Goesmann A.G."/>
            <person name="Hartmann A.H."/>
            <person name="Borriss R.B."/>
            <person name="Grosch R.G."/>
            <person name="Puehler A.P."/>
            <person name="Schlueter A.S."/>
        </authorList>
    </citation>
    <scope>NUCLEOTIDE SEQUENCE [LARGE SCALE GENOMIC DNA]</scope>
    <source>
        <strain evidence="9">AG1-IB / isolate 7/3/14</strain>
    </source>
</reference>
<feature type="region of interest" description="Disordered" evidence="7">
    <location>
        <begin position="1"/>
        <end position="47"/>
    </location>
</feature>
<organism evidence="8 9">
    <name type="scientific">Thanatephorus cucumeris (strain AG1-IB / isolate 7/3/14)</name>
    <name type="common">Lettuce bottom rot fungus</name>
    <name type="synonym">Rhizoctonia solani</name>
    <dbReference type="NCBI Taxonomy" id="1108050"/>
    <lineage>
        <taxon>Eukaryota</taxon>
        <taxon>Fungi</taxon>
        <taxon>Dikarya</taxon>
        <taxon>Basidiomycota</taxon>
        <taxon>Agaricomycotina</taxon>
        <taxon>Agaricomycetes</taxon>
        <taxon>Cantharellales</taxon>
        <taxon>Ceratobasidiaceae</taxon>
        <taxon>Rhizoctonia</taxon>
        <taxon>Rhizoctonia solani AG-1</taxon>
    </lineage>
</organism>
<dbReference type="GO" id="GO:0005774">
    <property type="term" value="C:vacuolar membrane"/>
    <property type="evidence" value="ECO:0007669"/>
    <property type="project" value="UniProtKB-SubCell"/>
</dbReference>
<feature type="transmembrane region" description="Helical" evidence="6">
    <location>
        <begin position="179"/>
        <end position="197"/>
    </location>
</feature>
<feature type="compositionally biased region" description="Low complexity" evidence="7">
    <location>
        <begin position="260"/>
        <end position="271"/>
    </location>
</feature>
<dbReference type="GO" id="GO:0012505">
    <property type="term" value="C:endomembrane system"/>
    <property type="evidence" value="ECO:0007669"/>
    <property type="project" value="UniProtKB-SubCell"/>
</dbReference>
<evidence type="ECO:0000256" key="6">
    <source>
        <dbReference type="RuleBase" id="RU363073"/>
    </source>
</evidence>
<dbReference type="GO" id="GO:0006914">
    <property type="term" value="P:autophagy"/>
    <property type="evidence" value="ECO:0007669"/>
    <property type="project" value="UniProtKB-KW"/>
</dbReference>
<comment type="caution">
    <text evidence="6">Lacks conserved residue(s) required for the propagation of feature annotation.</text>
</comment>
<evidence type="ECO:0000256" key="4">
    <source>
        <dbReference type="ARBA" id="ARBA00022989"/>
    </source>
</evidence>
<dbReference type="GO" id="GO:0032974">
    <property type="term" value="P:amino acid transmembrane export from vacuole"/>
    <property type="evidence" value="ECO:0007669"/>
    <property type="project" value="TreeGrafter"/>
</dbReference>
<feature type="transmembrane region" description="Helical" evidence="6">
    <location>
        <begin position="316"/>
        <end position="340"/>
    </location>
</feature>
<evidence type="ECO:0000256" key="5">
    <source>
        <dbReference type="ARBA" id="ARBA00023136"/>
    </source>
</evidence>
<keyword evidence="5 6" id="KW-0472">Membrane</keyword>
<comment type="subcellular location">
    <subcellularLocation>
        <location evidence="1">Endomembrane system</location>
        <topology evidence="1">Multi-pass membrane protein</topology>
    </subcellularLocation>
    <subcellularLocation>
        <location evidence="6">Vacuole membrane</location>
        <topology evidence="6">Multi-pass membrane protein</topology>
    </subcellularLocation>
</comment>
<keyword evidence="6" id="KW-0029">Amino-acid transport</keyword>
<evidence type="ECO:0000256" key="1">
    <source>
        <dbReference type="ARBA" id="ARBA00004127"/>
    </source>
</evidence>
<dbReference type="InterPro" id="IPR024671">
    <property type="entry name" value="Atg22-like"/>
</dbReference>
<dbReference type="PANTHER" id="PTHR23519">
    <property type="entry name" value="AUTOPHAGY-RELATED PROTEIN 22"/>
    <property type="match status" value="1"/>
</dbReference>
<comment type="similarity">
    <text evidence="6">Belongs to the ATG22 family.</text>
</comment>
<dbReference type="Pfam" id="PF11700">
    <property type="entry name" value="ATG22"/>
    <property type="match status" value="1"/>
</dbReference>
<comment type="caution">
    <text evidence="8">The sequence shown here is derived from an EMBL/GenBank/DDBJ whole genome shotgun (WGS) entry which is preliminary data.</text>
</comment>
<gene>
    <name evidence="8" type="ORF">BN14_02248</name>
</gene>
<keyword evidence="6" id="KW-0072">Autophagy</keyword>
<evidence type="ECO:0000313" key="9">
    <source>
        <dbReference type="Proteomes" id="UP000012065"/>
    </source>
</evidence>
<proteinExistence type="inferred from homology"/>
<dbReference type="Proteomes" id="UP000012065">
    <property type="component" value="Unassembled WGS sequence"/>
</dbReference>
<dbReference type="HOGENOM" id="CLU_719976_0_0_1"/>
<dbReference type="PANTHER" id="PTHR23519:SF1">
    <property type="entry name" value="AUTOPHAGY-RELATED PROTEIN 22"/>
    <property type="match status" value="1"/>
</dbReference>
<keyword evidence="4 6" id="KW-1133">Transmembrane helix</keyword>
<name>M5BMR1_THACB</name>
<comment type="function">
    <text evidence="6">Vacuolar effluxer which mediate the efflux of amino acids resulting from autophagic degradation. The release of autophagic amino acids allows the maintenance of protein synthesis and viability during nitrogen starvation.</text>
</comment>